<evidence type="ECO:0000313" key="3">
    <source>
        <dbReference type="EMBL" id="QRQ82209.1"/>
    </source>
</evidence>
<gene>
    <name evidence="3" type="ORF">JQU52_01915</name>
</gene>
<evidence type="ECO:0000256" key="1">
    <source>
        <dbReference type="ARBA" id="ARBA00022722"/>
    </source>
</evidence>
<keyword evidence="4" id="KW-1185">Reference proteome</keyword>
<dbReference type="EMBL" id="CP069798">
    <property type="protein sequence ID" value="QRQ82209.1"/>
    <property type="molecule type" value="Genomic_DNA"/>
</dbReference>
<organism evidence="3 4">
    <name type="scientific">Paralysiella testudinis</name>
    <dbReference type="NCBI Taxonomy" id="2809020"/>
    <lineage>
        <taxon>Bacteria</taxon>
        <taxon>Pseudomonadati</taxon>
        <taxon>Pseudomonadota</taxon>
        <taxon>Betaproteobacteria</taxon>
        <taxon>Neisseriales</taxon>
        <taxon>Neisseriaceae</taxon>
        <taxon>Paralysiella</taxon>
    </lineage>
</organism>
<dbReference type="Pfam" id="PF00545">
    <property type="entry name" value="Ribonuclease"/>
    <property type="match status" value="1"/>
</dbReference>
<keyword evidence="1" id="KW-0540">Nuclease</keyword>
<protein>
    <submittedName>
        <fullName evidence="3">Uncharacterized protein</fullName>
    </submittedName>
</protein>
<dbReference type="GO" id="GO:0004521">
    <property type="term" value="F:RNA endonuclease activity"/>
    <property type="evidence" value="ECO:0007669"/>
    <property type="project" value="InterPro"/>
</dbReference>
<dbReference type="InterPro" id="IPR000026">
    <property type="entry name" value="N1-like"/>
</dbReference>
<dbReference type="Gene3D" id="3.10.450.30">
    <property type="entry name" value="Microbial ribonucleases"/>
    <property type="match status" value="1"/>
</dbReference>
<accession>A0A892ZMY3</accession>
<reference evidence="3" key="1">
    <citation type="submission" date="2021-02" db="EMBL/GenBank/DDBJ databases">
        <title>Neisseriaceae sp. 26B isolated from the cloaca of a Common Toad-headed Turtle (Mesoclemmys nasuta).</title>
        <authorList>
            <person name="Spergser J."/>
            <person name="Busse H.-J."/>
        </authorList>
    </citation>
    <scope>NUCLEOTIDE SEQUENCE</scope>
    <source>
        <strain evidence="3">26B</strain>
    </source>
</reference>
<evidence type="ECO:0000313" key="4">
    <source>
        <dbReference type="Proteomes" id="UP000653156"/>
    </source>
</evidence>
<dbReference type="InterPro" id="IPR016191">
    <property type="entry name" value="Ribonuclease/ribotoxin"/>
</dbReference>
<name>A0A892ZMY3_9NEIS</name>
<dbReference type="AlphaFoldDB" id="A0A892ZMY3"/>
<dbReference type="GO" id="GO:0016787">
    <property type="term" value="F:hydrolase activity"/>
    <property type="evidence" value="ECO:0007669"/>
    <property type="project" value="UniProtKB-KW"/>
</dbReference>
<keyword evidence="2" id="KW-0378">Hydrolase</keyword>
<dbReference type="GO" id="GO:0003723">
    <property type="term" value="F:RNA binding"/>
    <property type="evidence" value="ECO:0007669"/>
    <property type="project" value="InterPro"/>
</dbReference>
<dbReference type="SUPFAM" id="SSF53933">
    <property type="entry name" value="Microbial ribonucleases"/>
    <property type="match status" value="1"/>
</dbReference>
<proteinExistence type="predicted"/>
<dbReference type="RefSeq" id="WP_379061343.1">
    <property type="nucleotide sequence ID" value="NZ_CP069798.1"/>
</dbReference>
<evidence type="ECO:0000256" key="2">
    <source>
        <dbReference type="ARBA" id="ARBA00022801"/>
    </source>
</evidence>
<dbReference type="KEGG" id="ptes:JQU52_01915"/>
<dbReference type="Proteomes" id="UP000653156">
    <property type="component" value="Chromosome"/>
</dbReference>
<sequence>MVKLLAVSLMVYGNREKLLLSALSAPNRTWYQAGINYQETKTRGNERLFYSNDGLLYFTRDHSKTVTPIGRWK</sequence>